<accession>A0A8J3V0S9</accession>
<dbReference type="EMBL" id="BOOR01000009">
    <property type="protein sequence ID" value="GII53427.1"/>
    <property type="molecule type" value="Genomic_DNA"/>
</dbReference>
<proteinExistence type="predicted"/>
<name>A0A8J3V0S9_9ACTN</name>
<keyword evidence="3" id="KW-1185">Reference proteome</keyword>
<dbReference type="AlphaFoldDB" id="A0A8J3V0S9"/>
<evidence type="ECO:0000256" key="1">
    <source>
        <dbReference type="SAM" id="MobiDB-lite"/>
    </source>
</evidence>
<evidence type="ECO:0000313" key="3">
    <source>
        <dbReference type="Proteomes" id="UP000605992"/>
    </source>
</evidence>
<dbReference type="RefSeq" id="WP_203943697.1">
    <property type="nucleotide sequence ID" value="NZ_BOOR01000009.1"/>
</dbReference>
<protein>
    <recommendedName>
        <fullName evidence="4">Sensor domain-containing protein</fullName>
    </recommendedName>
</protein>
<comment type="caution">
    <text evidence="2">The sequence shown here is derived from an EMBL/GenBank/DDBJ whole genome shotgun (WGS) entry which is preliminary data.</text>
</comment>
<feature type="compositionally biased region" description="Polar residues" evidence="1">
    <location>
        <begin position="73"/>
        <end position="84"/>
    </location>
</feature>
<evidence type="ECO:0000313" key="2">
    <source>
        <dbReference type="EMBL" id="GII53427.1"/>
    </source>
</evidence>
<feature type="region of interest" description="Disordered" evidence="1">
    <location>
        <begin position="69"/>
        <end position="89"/>
    </location>
</feature>
<dbReference type="Proteomes" id="UP000605992">
    <property type="component" value="Unassembled WGS sequence"/>
</dbReference>
<sequence>MNIPVHSRLRMRTVAVGLVVLTAGGCGGTAGGEKPAAGAPSSTAPAVKVLNGTQLNHLLLPAKAMPKGFTIDPSGTQNSGSDLTPRTDEPVPASKLCGTFLETAWIRVAGIGQAAFAQNQYVGPDGNGQIAQEIDSFHGEDAEKAMAQVKKALANCASFTSTSDGATARVKMVSSKLPGVGDEAVKVIQSSPDWQGGETLVAARTGNVVVTAFYNSVGADKGSAVVKMTKTIVDGVESRTAS</sequence>
<organism evidence="2 3">
    <name type="scientific">Planotetraspora thailandica</name>
    <dbReference type="NCBI Taxonomy" id="487172"/>
    <lineage>
        <taxon>Bacteria</taxon>
        <taxon>Bacillati</taxon>
        <taxon>Actinomycetota</taxon>
        <taxon>Actinomycetes</taxon>
        <taxon>Streptosporangiales</taxon>
        <taxon>Streptosporangiaceae</taxon>
        <taxon>Planotetraspora</taxon>
    </lineage>
</organism>
<reference evidence="2" key="1">
    <citation type="submission" date="2021-01" db="EMBL/GenBank/DDBJ databases">
        <title>Whole genome shotgun sequence of Planotetraspora thailandica NBRC 104271.</title>
        <authorList>
            <person name="Komaki H."/>
            <person name="Tamura T."/>
        </authorList>
    </citation>
    <scope>NUCLEOTIDE SEQUENCE</scope>
    <source>
        <strain evidence="2">NBRC 104271</strain>
    </source>
</reference>
<gene>
    <name evidence="2" type="ORF">Pth03_18160</name>
</gene>
<evidence type="ECO:0008006" key="4">
    <source>
        <dbReference type="Google" id="ProtNLM"/>
    </source>
</evidence>